<keyword evidence="2" id="KW-1185">Reference proteome</keyword>
<sequence>MTIKVVTPWTIWGKFLQEGRKDSLIEESTNFDKTRNESFNPPMDEFEEISILSAGVDESTNLDTVVNESFDAPMDEFEAISLPPAGVDNQTEKDFPFPDGHSNIEYEFRNLDGVAAFKNAKGSLWPILLTINGLEPEIRFNNVILAGLWFGKKEPDMNLFLAPFVEEATELATKGISVEPGRTLHVFAACCCSDSVARPCLQNSTQYNGYYGCSWGKHPGYLTGNNPQSNMCTITPYFFLIELKRKLLD</sequence>
<organism evidence="1 2">
    <name type="scientific">Oedothorax gibbosus</name>
    <dbReference type="NCBI Taxonomy" id="931172"/>
    <lineage>
        <taxon>Eukaryota</taxon>
        <taxon>Metazoa</taxon>
        <taxon>Ecdysozoa</taxon>
        <taxon>Arthropoda</taxon>
        <taxon>Chelicerata</taxon>
        <taxon>Arachnida</taxon>
        <taxon>Araneae</taxon>
        <taxon>Araneomorphae</taxon>
        <taxon>Entelegynae</taxon>
        <taxon>Araneoidea</taxon>
        <taxon>Linyphiidae</taxon>
        <taxon>Erigoninae</taxon>
        <taxon>Oedothorax</taxon>
    </lineage>
</organism>
<comment type="caution">
    <text evidence="1">The sequence shown here is derived from an EMBL/GenBank/DDBJ whole genome shotgun (WGS) entry which is preliminary data.</text>
</comment>
<name>A0AAV6TRQ6_9ARAC</name>
<proteinExistence type="predicted"/>
<dbReference type="Proteomes" id="UP000827092">
    <property type="component" value="Unassembled WGS sequence"/>
</dbReference>
<protein>
    <submittedName>
        <fullName evidence="1">Uncharacterized protein</fullName>
    </submittedName>
</protein>
<gene>
    <name evidence="1" type="ORF">JTE90_005237</name>
</gene>
<dbReference type="AlphaFoldDB" id="A0AAV6TRQ6"/>
<accession>A0AAV6TRQ6</accession>
<evidence type="ECO:0000313" key="1">
    <source>
        <dbReference type="EMBL" id="KAG8174580.1"/>
    </source>
</evidence>
<reference evidence="1 2" key="1">
    <citation type="journal article" date="2022" name="Nat. Ecol. Evol.">
        <title>A masculinizing supergene underlies an exaggerated male reproductive morph in a spider.</title>
        <authorList>
            <person name="Hendrickx F."/>
            <person name="De Corte Z."/>
            <person name="Sonet G."/>
            <person name="Van Belleghem S.M."/>
            <person name="Kostlbacher S."/>
            <person name="Vangestel C."/>
        </authorList>
    </citation>
    <scope>NUCLEOTIDE SEQUENCE [LARGE SCALE GENOMIC DNA]</scope>
    <source>
        <strain evidence="1">W744_W776</strain>
    </source>
</reference>
<dbReference type="EMBL" id="JAFNEN010001187">
    <property type="protein sequence ID" value="KAG8174580.1"/>
    <property type="molecule type" value="Genomic_DNA"/>
</dbReference>
<evidence type="ECO:0000313" key="2">
    <source>
        <dbReference type="Proteomes" id="UP000827092"/>
    </source>
</evidence>